<dbReference type="RefSeq" id="WP_077806358.1">
    <property type="nucleotide sequence ID" value="NZ_BJXS01000009.1"/>
</dbReference>
<reference evidence="11 12" key="1">
    <citation type="submission" date="2016-03" db="EMBL/GenBank/DDBJ databases">
        <title>Acetic acid bacteria sequencing.</title>
        <authorList>
            <person name="Brandt J."/>
            <person name="Jakob F."/>
            <person name="Vogel R.F."/>
        </authorList>
    </citation>
    <scope>NUCLEOTIDE SEQUENCE [LARGE SCALE GENOMIC DNA]</scope>
    <source>
        <strain evidence="11 12">NBRC 101099</strain>
    </source>
</reference>
<dbReference type="SUPFAM" id="SSF53383">
    <property type="entry name" value="PLP-dependent transferases"/>
    <property type="match status" value="1"/>
</dbReference>
<dbReference type="GO" id="GO:0030170">
    <property type="term" value="F:pyridoxal phosphate binding"/>
    <property type="evidence" value="ECO:0007669"/>
    <property type="project" value="InterPro"/>
</dbReference>
<sequence length="353" mass="38841">MSRLWNRRVASLDPYVPGEQPAALDLLKLNTNELPYGPSPKALAAIRAACDDTLRLYPDPTSMALRQAIAARFDTTADRVFVGNGSDEVLAHAFRGLVRDDAPLLFADVSYGFYPVYCGLFDQPYREIPLRSDFSIDVDDYTGTCGGIAIANPNANTGIALPAEDIERLAVAQPDSTIIVDEAYVDFGAQSAVSLTHRHDNILVVQTVSKSRALAGLRVGYAIGHPDLIEGLTRVKDSFNSYPLDRLAQIGAAAALEDTTWLNEATGRVIETRAQLAASLNDRGFHVLPSCANFILVQHPTHRATDIQQHLRDRHIIVRRLSHPRIQNWLRISIGTNQDSGRLLSALDDFRTF</sequence>
<comment type="cofactor">
    <cofactor evidence="1 9">
        <name>pyridoxal 5'-phosphate</name>
        <dbReference type="ChEBI" id="CHEBI:597326"/>
    </cofactor>
</comment>
<evidence type="ECO:0000256" key="8">
    <source>
        <dbReference type="ARBA" id="ARBA00047481"/>
    </source>
</evidence>
<keyword evidence="7 9" id="KW-0663">Pyridoxal phosphate</keyword>
<dbReference type="InterPro" id="IPR001917">
    <property type="entry name" value="Aminotrans_II_pyridoxalP_BS"/>
</dbReference>
<keyword evidence="12" id="KW-1185">Reference proteome</keyword>
<comment type="similarity">
    <text evidence="3 9">Belongs to the class-II pyridoxal-phosphate-dependent aminotransferase family. Histidinol-phosphate aminotransferase subfamily.</text>
</comment>
<dbReference type="EC" id="2.6.1.9" evidence="9"/>
<proteinExistence type="inferred from homology"/>
<feature type="domain" description="Aminotransferase class I/classII large" evidence="10">
    <location>
        <begin position="25"/>
        <end position="347"/>
    </location>
</feature>
<dbReference type="Gene3D" id="3.90.1150.10">
    <property type="entry name" value="Aspartate Aminotransferase, domain 1"/>
    <property type="match status" value="1"/>
</dbReference>
<dbReference type="GO" id="GO:0000105">
    <property type="term" value="P:L-histidine biosynthetic process"/>
    <property type="evidence" value="ECO:0007669"/>
    <property type="project" value="UniProtKB-UniRule"/>
</dbReference>
<protein>
    <recommendedName>
        <fullName evidence="9">Histidinol-phosphate aminotransferase</fullName>
        <ecNumber evidence="9">2.6.1.9</ecNumber>
    </recommendedName>
    <alternativeName>
        <fullName evidence="9">Imidazole acetol-phosphate transaminase</fullName>
    </alternativeName>
</protein>
<dbReference type="InterPro" id="IPR004839">
    <property type="entry name" value="Aminotransferase_I/II_large"/>
</dbReference>
<evidence type="ECO:0000313" key="11">
    <source>
        <dbReference type="EMBL" id="AQS87378.1"/>
    </source>
</evidence>
<evidence type="ECO:0000259" key="10">
    <source>
        <dbReference type="Pfam" id="PF00155"/>
    </source>
</evidence>
<comment type="subunit">
    <text evidence="4 9">Homodimer.</text>
</comment>
<evidence type="ECO:0000313" key="12">
    <source>
        <dbReference type="Proteomes" id="UP000188604"/>
    </source>
</evidence>
<dbReference type="PANTHER" id="PTHR43643">
    <property type="entry name" value="HISTIDINOL-PHOSPHATE AMINOTRANSFERASE 2"/>
    <property type="match status" value="1"/>
</dbReference>
<organism evidence="11 12">
    <name type="scientific">Neoasaia chiangmaiensis</name>
    <dbReference type="NCBI Taxonomy" id="320497"/>
    <lineage>
        <taxon>Bacteria</taxon>
        <taxon>Pseudomonadati</taxon>
        <taxon>Pseudomonadota</taxon>
        <taxon>Alphaproteobacteria</taxon>
        <taxon>Acetobacterales</taxon>
        <taxon>Acetobacteraceae</taxon>
        <taxon>Neoasaia</taxon>
    </lineage>
</organism>
<dbReference type="CDD" id="cd00609">
    <property type="entry name" value="AAT_like"/>
    <property type="match status" value="1"/>
</dbReference>
<dbReference type="PROSITE" id="PS00599">
    <property type="entry name" value="AA_TRANSFER_CLASS_2"/>
    <property type="match status" value="1"/>
</dbReference>
<dbReference type="InterPro" id="IPR015424">
    <property type="entry name" value="PyrdxlP-dep_Trfase"/>
</dbReference>
<dbReference type="UniPathway" id="UPA00031">
    <property type="reaction ID" value="UER00012"/>
</dbReference>
<comment type="catalytic activity">
    <reaction evidence="8 9">
        <text>L-histidinol phosphate + 2-oxoglutarate = 3-(imidazol-4-yl)-2-oxopropyl phosphate + L-glutamate</text>
        <dbReference type="Rhea" id="RHEA:23744"/>
        <dbReference type="ChEBI" id="CHEBI:16810"/>
        <dbReference type="ChEBI" id="CHEBI:29985"/>
        <dbReference type="ChEBI" id="CHEBI:57766"/>
        <dbReference type="ChEBI" id="CHEBI:57980"/>
        <dbReference type="EC" id="2.6.1.9"/>
    </reaction>
</comment>
<keyword evidence="9" id="KW-0028">Amino-acid biosynthesis</keyword>
<evidence type="ECO:0000256" key="7">
    <source>
        <dbReference type="ARBA" id="ARBA00022898"/>
    </source>
</evidence>
<dbReference type="AlphaFoldDB" id="A0A1U9KNM1"/>
<dbReference type="HAMAP" id="MF_01023">
    <property type="entry name" value="HisC_aminotrans_2"/>
    <property type="match status" value="1"/>
</dbReference>
<keyword evidence="9" id="KW-0368">Histidine biosynthesis</keyword>
<keyword evidence="6 9" id="KW-0808">Transferase</keyword>
<name>A0A1U9KNM1_9PROT</name>
<dbReference type="Gene3D" id="3.40.640.10">
    <property type="entry name" value="Type I PLP-dependent aspartate aminotransferase-like (Major domain)"/>
    <property type="match status" value="1"/>
</dbReference>
<dbReference type="InterPro" id="IPR015421">
    <property type="entry name" value="PyrdxlP-dep_Trfase_major"/>
</dbReference>
<feature type="modified residue" description="N6-(pyridoxal phosphate)lysine" evidence="9">
    <location>
        <position position="210"/>
    </location>
</feature>
<keyword evidence="5 9" id="KW-0032">Aminotransferase</keyword>
<dbReference type="InterPro" id="IPR005861">
    <property type="entry name" value="HisP_aminotrans"/>
</dbReference>
<evidence type="ECO:0000256" key="2">
    <source>
        <dbReference type="ARBA" id="ARBA00005011"/>
    </source>
</evidence>
<dbReference type="KEGG" id="nch:A0U93_04860"/>
<dbReference type="Proteomes" id="UP000188604">
    <property type="component" value="Chromosome"/>
</dbReference>
<gene>
    <name evidence="9" type="primary">hisC</name>
    <name evidence="11" type="ORF">A0U93_04860</name>
</gene>
<dbReference type="Pfam" id="PF00155">
    <property type="entry name" value="Aminotran_1_2"/>
    <property type="match status" value="1"/>
</dbReference>
<dbReference type="OrthoDB" id="9809616at2"/>
<dbReference type="PANTHER" id="PTHR43643:SF3">
    <property type="entry name" value="HISTIDINOL-PHOSPHATE AMINOTRANSFERASE"/>
    <property type="match status" value="1"/>
</dbReference>
<evidence type="ECO:0000256" key="4">
    <source>
        <dbReference type="ARBA" id="ARBA00011738"/>
    </source>
</evidence>
<evidence type="ECO:0000256" key="9">
    <source>
        <dbReference type="HAMAP-Rule" id="MF_01023"/>
    </source>
</evidence>
<evidence type="ECO:0000256" key="5">
    <source>
        <dbReference type="ARBA" id="ARBA00022576"/>
    </source>
</evidence>
<dbReference type="InterPro" id="IPR015422">
    <property type="entry name" value="PyrdxlP-dep_Trfase_small"/>
</dbReference>
<evidence type="ECO:0000256" key="6">
    <source>
        <dbReference type="ARBA" id="ARBA00022679"/>
    </source>
</evidence>
<dbReference type="InterPro" id="IPR050106">
    <property type="entry name" value="HistidinolP_aminotransfase"/>
</dbReference>
<dbReference type="GO" id="GO:0004400">
    <property type="term" value="F:histidinol-phosphate transaminase activity"/>
    <property type="evidence" value="ECO:0007669"/>
    <property type="project" value="UniProtKB-UniRule"/>
</dbReference>
<dbReference type="STRING" id="320497.A0U93_04860"/>
<dbReference type="EMBL" id="CP014691">
    <property type="protein sequence ID" value="AQS87378.1"/>
    <property type="molecule type" value="Genomic_DNA"/>
</dbReference>
<comment type="pathway">
    <text evidence="2 9">Amino-acid biosynthesis; L-histidine biosynthesis; L-histidine from 5-phospho-alpha-D-ribose 1-diphosphate: step 7/9.</text>
</comment>
<evidence type="ECO:0000256" key="3">
    <source>
        <dbReference type="ARBA" id="ARBA00007970"/>
    </source>
</evidence>
<accession>A0A1U9KNM1</accession>
<evidence type="ECO:0000256" key="1">
    <source>
        <dbReference type="ARBA" id="ARBA00001933"/>
    </source>
</evidence>